<dbReference type="RefSeq" id="WP_182854432.1">
    <property type="nucleotide sequence ID" value="NZ_WMLF01000048.1"/>
</dbReference>
<evidence type="ECO:0000313" key="3">
    <source>
        <dbReference type="Proteomes" id="UP000766698"/>
    </source>
</evidence>
<accession>A0ABR6ECQ4</accession>
<keyword evidence="1" id="KW-0472">Membrane</keyword>
<proteinExistence type="predicted"/>
<comment type="caution">
    <text evidence="2">The sequence shown here is derived from an EMBL/GenBank/DDBJ whole genome shotgun (WGS) entry which is preliminary data.</text>
</comment>
<organism evidence="2 3">
    <name type="scientific">Streptomyces durbertensis</name>
    <dbReference type="NCBI Taxonomy" id="2448886"/>
    <lineage>
        <taxon>Bacteria</taxon>
        <taxon>Bacillati</taxon>
        <taxon>Actinomycetota</taxon>
        <taxon>Actinomycetes</taxon>
        <taxon>Kitasatosporales</taxon>
        <taxon>Streptomycetaceae</taxon>
        <taxon>Streptomyces</taxon>
    </lineage>
</organism>
<dbReference type="Proteomes" id="UP000766698">
    <property type="component" value="Unassembled WGS sequence"/>
</dbReference>
<gene>
    <name evidence="2" type="ORF">GL263_05505</name>
</gene>
<feature type="transmembrane region" description="Helical" evidence="1">
    <location>
        <begin position="51"/>
        <end position="70"/>
    </location>
</feature>
<name>A0ABR6ECQ4_9ACTN</name>
<reference evidence="3" key="1">
    <citation type="journal article" date="2020" name="Syst. Appl. Microbiol.">
        <title>Streptomyces alkaliterrae sp. nov., isolated from an alkaline soil, and emended descriptions of Streptomyces alkaliphilus, Streptomyces calidiresistens and Streptomyces durbertensis.</title>
        <authorList>
            <person name="Swiecimska M."/>
            <person name="Golinska P."/>
            <person name="Nouioui I."/>
            <person name="Wypij M."/>
            <person name="Rai M."/>
            <person name="Sangal V."/>
            <person name="Goodfellow M."/>
        </authorList>
    </citation>
    <scope>NUCLEOTIDE SEQUENCE [LARGE SCALE GENOMIC DNA]</scope>
    <source>
        <strain evidence="3">DSM 104538</strain>
    </source>
</reference>
<evidence type="ECO:0000256" key="1">
    <source>
        <dbReference type="SAM" id="Phobius"/>
    </source>
</evidence>
<dbReference type="EMBL" id="WMLF01000048">
    <property type="protein sequence ID" value="MBB1243023.1"/>
    <property type="molecule type" value="Genomic_DNA"/>
</dbReference>
<keyword evidence="1" id="KW-0812">Transmembrane</keyword>
<sequence>MTSAWGVASETGPALFAGTAFTLFGAALLVWTAARRTRGKPVAATTTVRPATAAALTAAFGGAFLGYGLWQLSAL</sequence>
<keyword evidence="1" id="KW-1133">Transmembrane helix</keyword>
<evidence type="ECO:0000313" key="2">
    <source>
        <dbReference type="EMBL" id="MBB1243023.1"/>
    </source>
</evidence>
<feature type="transmembrane region" description="Helical" evidence="1">
    <location>
        <begin position="12"/>
        <end position="31"/>
    </location>
</feature>
<keyword evidence="3" id="KW-1185">Reference proteome</keyword>
<protein>
    <submittedName>
        <fullName evidence="2">Uncharacterized protein</fullName>
    </submittedName>
</protein>